<feature type="region of interest" description="Disordered" evidence="1">
    <location>
        <begin position="407"/>
        <end position="434"/>
    </location>
</feature>
<proteinExistence type="predicted"/>
<comment type="caution">
    <text evidence="2">The sequence shown here is derived from an EMBL/GenBank/DDBJ whole genome shotgun (WGS) entry which is preliminary data.</text>
</comment>
<sequence>MEAILSRLRQLEDIETTLYIHRQAVLRHRQHEDGERETRRQNEDQAYLTALLDRDREEDELRRQRREFCRSSLTGDLVNRDPRETLRTLNVGNGPTTRSKAKGRRTASKSKPQSKIDHKGLPIAHDSQGNALWTRPSDGKLVYLNCPMEGCDRTSFLHILAFRNHMSHPDGLHKLKQFSKSNDHAIETYGIVAPGQDGPMDNVNLPPVSIAPTTTMRGVDVLTPTASGSDDETASGLPLGSQICVGSIGRSSTSSEAHRMKQFGRAPQTTGMQTRSRAQQAAQEFDGYLSVESDDSNEDESPIERIARNRTDQHQATGPKSPSSTFPLNQREVVATRTEASNPGTDMVARQSVEPALKEERDGSPLFEEWHLVDLPRPESAVAVPVDSGEGAVDKPLTLTTDALETRKRAASELPKTPPPSSKRSRTADVSRTV</sequence>
<gene>
    <name evidence="2" type="ORF">JMJ35_006053</name>
</gene>
<reference evidence="2" key="1">
    <citation type="submission" date="2023-03" db="EMBL/GenBank/DDBJ databases">
        <title>Complete genome of Cladonia borealis.</title>
        <authorList>
            <person name="Park H."/>
        </authorList>
    </citation>
    <scope>NUCLEOTIDE SEQUENCE</scope>
    <source>
        <strain evidence="2">ANT050790</strain>
    </source>
</reference>
<feature type="region of interest" description="Disordered" evidence="1">
    <location>
        <begin position="308"/>
        <end position="364"/>
    </location>
</feature>
<evidence type="ECO:0000313" key="2">
    <source>
        <dbReference type="EMBL" id="KAK0511480.1"/>
    </source>
</evidence>
<accession>A0AA39QYG5</accession>
<dbReference type="Proteomes" id="UP001166286">
    <property type="component" value="Unassembled WGS sequence"/>
</dbReference>
<organism evidence="2 3">
    <name type="scientific">Cladonia borealis</name>
    <dbReference type="NCBI Taxonomy" id="184061"/>
    <lineage>
        <taxon>Eukaryota</taxon>
        <taxon>Fungi</taxon>
        <taxon>Dikarya</taxon>
        <taxon>Ascomycota</taxon>
        <taxon>Pezizomycotina</taxon>
        <taxon>Lecanoromycetes</taxon>
        <taxon>OSLEUM clade</taxon>
        <taxon>Lecanoromycetidae</taxon>
        <taxon>Lecanorales</taxon>
        <taxon>Lecanorineae</taxon>
        <taxon>Cladoniaceae</taxon>
        <taxon>Cladonia</taxon>
    </lineage>
</organism>
<evidence type="ECO:0000313" key="3">
    <source>
        <dbReference type="Proteomes" id="UP001166286"/>
    </source>
</evidence>
<feature type="region of interest" description="Disordered" evidence="1">
    <location>
        <begin position="220"/>
        <end position="283"/>
    </location>
</feature>
<feature type="compositionally biased region" description="Polar residues" evidence="1">
    <location>
        <begin position="87"/>
        <end position="98"/>
    </location>
</feature>
<feature type="compositionally biased region" description="Polar residues" evidence="1">
    <location>
        <begin position="267"/>
        <end position="282"/>
    </location>
</feature>
<protein>
    <submittedName>
        <fullName evidence="2">Uncharacterized protein</fullName>
    </submittedName>
</protein>
<evidence type="ECO:0000256" key="1">
    <source>
        <dbReference type="SAM" id="MobiDB-lite"/>
    </source>
</evidence>
<name>A0AA39QYG5_9LECA</name>
<keyword evidence="3" id="KW-1185">Reference proteome</keyword>
<dbReference type="AlphaFoldDB" id="A0AA39QYG5"/>
<feature type="compositionally biased region" description="Polar residues" evidence="1">
    <location>
        <begin position="314"/>
        <end position="328"/>
    </location>
</feature>
<dbReference type="EMBL" id="JAFEKC020000013">
    <property type="protein sequence ID" value="KAK0511480.1"/>
    <property type="molecule type" value="Genomic_DNA"/>
</dbReference>
<feature type="compositionally biased region" description="Basic residues" evidence="1">
    <location>
        <begin position="99"/>
        <end position="108"/>
    </location>
</feature>
<feature type="region of interest" description="Disordered" evidence="1">
    <location>
        <begin position="79"/>
        <end position="131"/>
    </location>
</feature>